<keyword evidence="7" id="KW-0325">Glycoprotein</keyword>
<comment type="similarity">
    <text evidence="1">Belongs to the peptidase S1 family. Snake venom subfamily.</text>
</comment>
<evidence type="ECO:0000256" key="8">
    <source>
        <dbReference type="RuleBase" id="RU363034"/>
    </source>
</evidence>
<keyword evidence="3 9" id="KW-0732">Signal</keyword>
<dbReference type="GeneTree" id="ENSGT00940000155138"/>
<name>A0A670K5T7_PODMU</name>
<dbReference type="Pfam" id="PF00089">
    <property type="entry name" value="Trypsin"/>
    <property type="match status" value="1"/>
</dbReference>
<keyword evidence="2 8" id="KW-0645">Protease</keyword>
<evidence type="ECO:0000313" key="11">
    <source>
        <dbReference type="Ensembl" id="ENSPMRP00000032201.1"/>
    </source>
</evidence>
<dbReference type="PANTHER" id="PTHR24253:SF144">
    <property type="entry name" value="CHYMOTRYPSIN-LIKE PROTEASE CTRL-1-RELATED"/>
    <property type="match status" value="1"/>
</dbReference>
<evidence type="ECO:0000256" key="9">
    <source>
        <dbReference type="SAM" id="SignalP"/>
    </source>
</evidence>
<dbReference type="FunFam" id="2.40.10.10:FF:000039">
    <property type="entry name" value="Brain-specific serine protease 4"/>
    <property type="match status" value="1"/>
</dbReference>
<dbReference type="PROSITE" id="PS50240">
    <property type="entry name" value="TRYPSIN_DOM"/>
    <property type="match status" value="1"/>
</dbReference>
<evidence type="ECO:0000256" key="3">
    <source>
        <dbReference type="ARBA" id="ARBA00022729"/>
    </source>
</evidence>
<organism evidence="11 12">
    <name type="scientific">Podarcis muralis</name>
    <name type="common">Wall lizard</name>
    <name type="synonym">Lacerta muralis</name>
    <dbReference type="NCBI Taxonomy" id="64176"/>
    <lineage>
        <taxon>Eukaryota</taxon>
        <taxon>Metazoa</taxon>
        <taxon>Chordata</taxon>
        <taxon>Craniata</taxon>
        <taxon>Vertebrata</taxon>
        <taxon>Euteleostomi</taxon>
        <taxon>Lepidosauria</taxon>
        <taxon>Squamata</taxon>
        <taxon>Bifurcata</taxon>
        <taxon>Unidentata</taxon>
        <taxon>Episquamata</taxon>
        <taxon>Laterata</taxon>
        <taxon>Lacertibaenia</taxon>
        <taxon>Lacertidae</taxon>
        <taxon>Podarcis</taxon>
    </lineage>
</organism>
<dbReference type="PROSITE" id="PS00135">
    <property type="entry name" value="TRYPSIN_SER"/>
    <property type="match status" value="1"/>
</dbReference>
<feature type="chain" id="PRO_5025399297" description="Peptidase S1 domain-containing protein" evidence="9">
    <location>
        <begin position="28"/>
        <end position="362"/>
    </location>
</feature>
<evidence type="ECO:0000259" key="10">
    <source>
        <dbReference type="PROSITE" id="PS50240"/>
    </source>
</evidence>
<dbReference type="Ensembl" id="ENSPMRT00000034142.1">
    <property type="protein sequence ID" value="ENSPMRP00000032201.1"/>
    <property type="gene ID" value="ENSPMRG00000020852.1"/>
</dbReference>
<dbReference type="Proteomes" id="UP000472272">
    <property type="component" value="Chromosome 13"/>
</dbReference>
<reference evidence="11" key="3">
    <citation type="submission" date="2025-09" db="UniProtKB">
        <authorList>
            <consortium name="Ensembl"/>
        </authorList>
    </citation>
    <scope>IDENTIFICATION</scope>
</reference>
<accession>A0A670K5T7</accession>
<evidence type="ECO:0000256" key="4">
    <source>
        <dbReference type="ARBA" id="ARBA00022801"/>
    </source>
</evidence>
<dbReference type="PANTHER" id="PTHR24253">
    <property type="entry name" value="TRANSMEMBRANE PROTEASE SERINE"/>
    <property type="match status" value="1"/>
</dbReference>
<evidence type="ECO:0000256" key="6">
    <source>
        <dbReference type="ARBA" id="ARBA00023157"/>
    </source>
</evidence>
<dbReference type="InterPro" id="IPR001254">
    <property type="entry name" value="Trypsin_dom"/>
</dbReference>
<dbReference type="GO" id="GO:0005576">
    <property type="term" value="C:extracellular region"/>
    <property type="evidence" value="ECO:0007669"/>
    <property type="project" value="UniProtKB-ARBA"/>
</dbReference>
<protein>
    <recommendedName>
        <fullName evidence="10">Peptidase S1 domain-containing protein</fullName>
    </recommendedName>
</protein>
<dbReference type="InterPro" id="IPR033116">
    <property type="entry name" value="TRYPSIN_SER"/>
</dbReference>
<dbReference type="GO" id="GO:0004252">
    <property type="term" value="F:serine-type endopeptidase activity"/>
    <property type="evidence" value="ECO:0007669"/>
    <property type="project" value="InterPro"/>
</dbReference>
<dbReference type="InterPro" id="IPR009003">
    <property type="entry name" value="Peptidase_S1_PA"/>
</dbReference>
<reference evidence="11" key="2">
    <citation type="submission" date="2025-08" db="UniProtKB">
        <authorList>
            <consortium name="Ensembl"/>
        </authorList>
    </citation>
    <scope>IDENTIFICATION</scope>
</reference>
<evidence type="ECO:0000256" key="5">
    <source>
        <dbReference type="ARBA" id="ARBA00022825"/>
    </source>
</evidence>
<dbReference type="CDD" id="cd00190">
    <property type="entry name" value="Tryp_SPc"/>
    <property type="match status" value="1"/>
</dbReference>
<dbReference type="PRINTS" id="PR00722">
    <property type="entry name" value="CHYMOTRYPSIN"/>
</dbReference>
<evidence type="ECO:0000256" key="2">
    <source>
        <dbReference type="ARBA" id="ARBA00022670"/>
    </source>
</evidence>
<keyword evidence="6" id="KW-1015">Disulfide bond</keyword>
<dbReference type="AlphaFoldDB" id="A0A670K5T7"/>
<dbReference type="GO" id="GO:0035821">
    <property type="term" value="P:modulation of process of another organism"/>
    <property type="evidence" value="ECO:0007669"/>
    <property type="project" value="UniProtKB-ARBA"/>
</dbReference>
<dbReference type="GO" id="GO:0006508">
    <property type="term" value="P:proteolysis"/>
    <property type="evidence" value="ECO:0007669"/>
    <property type="project" value="UniProtKB-KW"/>
</dbReference>
<keyword evidence="4 8" id="KW-0378">Hydrolase</keyword>
<evidence type="ECO:0000256" key="7">
    <source>
        <dbReference type="ARBA" id="ARBA00023180"/>
    </source>
</evidence>
<keyword evidence="5 8" id="KW-0720">Serine protease</keyword>
<dbReference type="InterPro" id="IPR043504">
    <property type="entry name" value="Peptidase_S1_PA_chymotrypsin"/>
</dbReference>
<keyword evidence="12" id="KW-1185">Reference proteome</keyword>
<reference evidence="11 12" key="1">
    <citation type="journal article" date="2019" name="Proc. Natl. Acad. Sci. U.S.A.">
        <title>Regulatory changes in pterin and carotenoid genes underlie balanced color polymorphisms in the wall lizard.</title>
        <authorList>
            <person name="Andrade P."/>
            <person name="Pinho C."/>
            <person name="Perez I de Lanuza G."/>
            <person name="Afonso S."/>
            <person name="Brejcha J."/>
            <person name="Rubin C.J."/>
            <person name="Wallerman O."/>
            <person name="Pereira P."/>
            <person name="Sabatino S.J."/>
            <person name="Bellati A."/>
            <person name="Pellitteri-Rosa D."/>
            <person name="Bosakova Z."/>
            <person name="Bunikis I."/>
            <person name="Carretero M.A."/>
            <person name="Feiner N."/>
            <person name="Marsik P."/>
            <person name="Pauperio F."/>
            <person name="Salvi D."/>
            <person name="Soler L."/>
            <person name="While G.M."/>
            <person name="Uller T."/>
            <person name="Font E."/>
            <person name="Andersson L."/>
            <person name="Carneiro M."/>
        </authorList>
    </citation>
    <scope>NUCLEOTIDE SEQUENCE</scope>
</reference>
<proteinExistence type="inferred from homology"/>
<dbReference type="InterPro" id="IPR001314">
    <property type="entry name" value="Peptidase_S1A"/>
</dbReference>
<dbReference type="Gene3D" id="2.40.10.10">
    <property type="entry name" value="Trypsin-like serine proteases"/>
    <property type="match status" value="2"/>
</dbReference>
<dbReference type="SUPFAM" id="SSF50494">
    <property type="entry name" value="Trypsin-like serine proteases"/>
    <property type="match status" value="1"/>
</dbReference>
<dbReference type="PROSITE" id="PS00134">
    <property type="entry name" value="TRYPSIN_HIS"/>
    <property type="match status" value="1"/>
</dbReference>
<feature type="domain" description="Peptidase S1" evidence="10">
    <location>
        <begin position="36"/>
        <end position="284"/>
    </location>
</feature>
<feature type="signal peptide" evidence="9">
    <location>
        <begin position="1"/>
        <end position="27"/>
    </location>
</feature>
<evidence type="ECO:0000256" key="1">
    <source>
        <dbReference type="ARBA" id="ARBA00009228"/>
    </source>
</evidence>
<evidence type="ECO:0000313" key="12">
    <source>
        <dbReference type="Proteomes" id="UP000472272"/>
    </source>
</evidence>
<sequence length="362" mass="39888">MFFKRSHTNIWFLFQASFLCLFPDVLQFCGKPAQRIMGGEPAPSDGLSWPWQVSILYRDQPICGGALIAEKWVLSAAHCFPKEKEKESQTTHSDVVLGAYQLLNTSSNTVTSDIQQIILHPTYDSDSSRGDIALVELKSPVSFTKYILPICLPETSAKFSMEESCYVTGWGDIKPGVELPPPLTLQEVKVPLIDREKCNSLFNATQHEPQLHNPVGPGMICAGYQEGGKDSCQGDSGGPLACPCDGHWVLAGVVSWGIGCGRPGLPGVYSSTPFYATWISHLQGPKPLHQSQERHVAWARCRPHGECHLAFCVSLSLSLSHTHTHTHTHTVLTPGLAHPHHTSLLPPLIEPKTFWMQSSIFF</sequence>
<dbReference type="InterPro" id="IPR018114">
    <property type="entry name" value="TRYPSIN_HIS"/>
</dbReference>
<dbReference type="SMART" id="SM00020">
    <property type="entry name" value="Tryp_SPc"/>
    <property type="match status" value="1"/>
</dbReference>